<gene>
    <name evidence="21" type="ORF">POM88_036618</name>
</gene>
<evidence type="ECO:0000259" key="20">
    <source>
        <dbReference type="PROSITE" id="PS50011"/>
    </source>
</evidence>
<proteinExistence type="inferred from homology"/>
<dbReference type="InterPro" id="IPR032675">
    <property type="entry name" value="LRR_dom_sf"/>
</dbReference>
<keyword evidence="15 21" id="KW-0675">Receptor</keyword>
<evidence type="ECO:0000256" key="17">
    <source>
        <dbReference type="PROSITE-ProRule" id="PRU10141"/>
    </source>
</evidence>
<dbReference type="InterPro" id="IPR013210">
    <property type="entry name" value="LRR_N_plant-typ"/>
</dbReference>
<comment type="caution">
    <text evidence="21">The sequence shown here is derived from an EMBL/GenBank/DDBJ whole genome shotgun (WGS) entry which is preliminary data.</text>
</comment>
<evidence type="ECO:0000256" key="6">
    <source>
        <dbReference type="ARBA" id="ARBA00022679"/>
    </source>
</evidence>
<dbReference type="GO" id="GO:0004674">
    <property type="term" value="F:protein serine/threonine kinase activity"/>
    <property type="evidence" value="ECO:0007669"/>
    <property type="project" value="UniProtKB-KW"/>
</dbReference>
<keyword evidence="12 17" id="KW-0067">ATP-binding</keyword>
<dbReference type="PANTHER" id="PTHR45974:SF266">
    <property type="entry name" value="LEUCINE-RICH REPEAT RECEPTOR PROTEIN KINASE HPCA1"/>
    <property type="match status" value="1"/>
</dbReference>
<keyword evidence="7 18" id="KW-0812">Transmembrane</keyword>
<dbReference type="Gene3D" id="3.80.10.10">
    <property type="entry name" value="Ribonuclease Inhibitor"/>
    <property type="match status" value="3"/>
</dbReference>
<feature type="transmembrane region" description="Helical" evidence="18">
    <location>
        <begin position="561"/>
        <end position="584"/>
    </location>
</feature>
<evidence type="ECO:0000313" key="21">
    <source>
        <dbReference type="EMBL" id="KAK1370526.1"/>
    </source>
</evidence>
<feature type="binding site" evidence="17">
    <location>
        <position position="661"/>
    </location>
    <ligand>
        <name>ATP</name>
        <dbReference type="ChEBI" id="CHEBI:30616"/>
    </ligand>
</feature>
<comment type="similarity">
    <text evidence="2">Belongs to the protein kinase superfamily. Ser/Thr protein kinase family.</text>
</comment>
<dbReference type="SUPFAM" id="SSF52058">
    <property type="entry name" value="L domain-like"/>
    <property type="match status" value="2"/>
</dbReference>
<sequence>MDERSLVFVFVVNILMLIVAAQQINQDYDVLRSLKDVWKNLPPSWDGTNPCQEFWEGVGCTNSRVTSITLASMNLTGTLSGDIPVLSELLYLDLSYNKGLTGPLLPAIGNFKKLTNLILVGCSFSGIIPDTIGSLQYLRILSLNSNAFSGQIPPSIGNLSNLYWLDLSDNKLGGNIPVSTRTTPGLDMLVKTKHFHFGKNQLSGEIPSKLFSSRMTLLHVLFENNQLTGEIPSTLGLVQSLEVLRLDRNLFSGSVPPNLNNLTHVNELFLSNNRLSGPLPNLSGMNFLYYVDMSNNTFDVSDFPLQFTTLRSLTTIVMENTSMQGQVPLALFSIPQLQTVILRNNNLNGTIDIGSSFSNQLQLVDLQNNNISAPVQRAGDNSEIILIGNPYCESGGTGRYCVLPQESNSSSYSTKTNNCVPALCGSDQISSPNCICAYPYQGRLYFKAPSFSNLEDSSTFTSLQLSLMSFFQSTRLPVDSVSLSNPTRNLDDYLVISLEVFPFGQPRFNRTGISSIGFVFSNQTFKPNKTVYGTYYFIGDNYGLFSSDVIKRTSKSSSTGIFIGAAAGGCVLVLLLLLAGIYAFRQKKRAKRATQLNNPFASWDSNSSSTGGPQLKGARCFAYEDLKKCTNNFSEVNAIGSGGYGKVYRGSLTSGMLVAIKRADQQSMQGGHEFKTEIELLSRVHHKNVVSLMGFCFEQGEQMLVYEYIANGTLKESLSGKSGIRLDWNRRLRIALGAAKGLQYLHDLANPPIIHRDIKSNNILLDEHLNAKVADFGLSKPMANGSRGHVTTQVKGTMGYLDPEYYMTQKLTEKSDVYSFGVVMLELITARRPIENGKYIVREVKLAMDKTKSLYNLQGILDPRFDLITTLKGFEKFVDLAMRCVDETGDKRPPMSEAVKEIENIMSLAGFDPKADLASSSSGYEGWRLDEGLVSTDLLSEELRQISRCS</sequence>
<keyword evidence="10 17" id="KW-0547">Nucleotide-binding</keyword>
<keyword evidence="4" id="KW-0723">Serine/threonine-protein kinase</keyword>
<dbReference type="InterPro" id="IPR011009">
    <property type="entry name" value="Kinase-like_dom_sf"/>
</dbReference>
<dbReference type="AlphaFoldDB" id="A0AAD8HPM6"/>
<dbReference type="InterPro" id="IPR001611">
    <property type="entry name" value="Leu-rich_rpt"/>
</dbReference>
<evidence type="ECO:0000256" key="15">
    <source>
        <dbReference type="ARBA" id="ARBA00023170"/>
    </source>
</evidence>
<dbReference type="InterPro" id="IPR008271">
    <property type="entry name" value="Ser/Thr_kinase_AS"/>
</dbReference>
<dbReference type="Pfam" id="PF08263">
    <property type="entry name" value="LRRNT_2"/>
    <property type="match status" value="1"/>
</dbReference>
<keyword evidence="8 19" id="KW-0732">Signal</keyword>
<keyword evidence="9" id="KW-0677">Repeat</keyword>
<dbReference type="CDD" id="cd14066">
    <property type="entry name" value="STKc_IRAK"/>
    <property type="match status" value="1"/>
</dbReference>
<evidence type="ECO:0000256" key="3">
    <source>
        <dbReference type="ARBA" id="ARBA00012513"/>
    </source>
</evidence>
<dbReference type="PANTHER" id="PTHR45974">
    <property type="entry name" value="RECEPTOR-LIKE PROTEIN 55"/>
    <property type="match status" value="1"/>
</dbReference>
<dbReference type="Pfam" id="PF00560">
    <property type="entry name" value="LRR_1"/>
    <property type="match status" value="1"/>
</dbReference>
<evidence type="ECO:0000256" key="18">
    <source>
        <dbReference type="SAM" id="Phobius"/>
    </source>
</evidence>
<dbReference type="Gene3D" id="3.30.200.20">
    <property type="entry name" value="Phosphorylase Kinase, domain 1"/>
    <property type="match status" value="1"/>
</dbReference>
<evidence type="ECO:0000256" key="8">
    <source>
        <dbReference type="ARBA" id="ARBA00022729"/>
    </source>
</evidence>
<dbReference type="FunFam" id="3.30.200.20:FF:000328">
    <property type="entry name" value="Leucine-rich repeat protein kinase family protein"/>
    <property type="match status" value="1"/>
</dbReference>
<evidence type="ECO:0000256" key="4">
    <source>
        <dbReference type="ARBA" id="ARBA00022527"/>
    </source>
</evidence>
<evidence type="ECO:0000256" key="13">
    <source>
        <dbReference type="ARBA" id="ARBA00022989"/>
    </source>
</evidence>
<keyword evidence="11 21" id="KW-0418">Kinase</keyword>
<dbReference type="FunFam" id="1.10.510.10:FF:000453">
    <property type="entry name" value="LRR receptor-like serine/threonine-protein kinase HSL2"/>
    <property type="match status" value="1"/>
</dbReference>
<keyword evidence="14 18" id="KW-0472">Membrane</keyword>
<dbReference type="EMBL" id="JAUIZM010000008">
    <property type="protein sequence ID" value="KAK1370526.1"/>
    <property type="molecule type" value="Genomic_DNA"/>
</dbReference>
<dbReference type="InterPro" id="IPR001245">
    <property type="entry name" value="Ser-Thr/Tyr_kinase_cat_dom"/>
</dbReference>
<evidence type="ECO:0000256" key="10">
    <source>
        <dbReference type="ARBA" id="ARBA00022741"/>
    </source>
</evidence>
<dbReference type="SMART" id="SM00220">
    <property type="entry name" value="S_TKc"/>
    <property type="match status" value="1"/>
</dbReference>
<protein>
    <recommendedName>
        <fullName evidence="3">non-specific serine/threonine protein kinase</fullName>
        <ecNumber evidence="3">2.7.11.1</ecNumber>
    </recommendedName>
</protein>
<keyword evidence="13 18" id="KW-1133">Transmembrane helix</keyword>
<keyword evidence="5" id="KW-0433">Leucine-rich repeat</keyword>
<evidence type="ECO:0000256" key="1">
    <source>
        <dbReference type="ARBA" id="ARBA00004479"/>
    </source>
</evidence>
<feature type="chain" id="PRO_5042276854" description="non-specific serine/threonine protein kinase" evidence="19">
    <location>
        <begin position="22"/>
        <end position="950"/>
    </location>
</feature>
<evidence type="ECO:0000256" key="19">
    <source>
        <dbReference type="SAM" id="SignalP"/>
    </source>
</evidence>
<feature type="domain" description="Protein kinase" evidence="20">
    <location>
        <begin position="633"/>
        <end position="906"/>
    </location>
</feature>
<feature type="signal peptide" evidence="19">
    <location>
        <begin position="1"/>
        <end position="21"/>
    </location>
</feature>
<dbReference type="PROSITE" id="PS50011">
    <property type="entry name" value="PROTEIN_KINASE_DOM"/>
    <property type="match status" value="1"/>
</dbReference>
<dbReference type="FunFam" id="3.80.10.10:FF:000542">
    <property type="entry name" value="Leucine-rich repeat protein kinase family protein"/>
    <property type="match status" value="1"/>
</dbReference>
<dbReference type="Proteomes" id="UP001237642">
    <property type="component" value="Unassembled WGS sequence"/>
</dbReference>
<name>A0AAD8HPM6_9APIA</name>
<dbReference type="InterPro" id="IPR000719">
    <property type="entry name" value="Prot_kinase_dom"/>
</dbReference>
<evidence type="ECO:0000313" key="22">
    <source>
        <dbReference type="Proteomes" id="UP001237642"/>
    </source>
</evidence>
<dbReference type="PROSITE" id="PS00107">
    <property type="entry name" value="PROTEIN_KINASE_ATP"/>
    <property type="match status" value="1"/>
</dbReference>
<dbReference type="SUPFAM" id="SSF56112">
    <property type="entry name" value="Protein kinase-like (PK-like)"/>
    <property type="match status" value="1"/>
</dbReference>
<dbReference type="PROSITE" id="PS00108">
    <property type="entry name" value="PROTEIN_KINASE_ST"/>
    <property type="match status" value="1"/>
</dbReference>
<evidence type="ECO:0000256" key="7">
    <source>
        <dbReference type="ARBA" id="ARBA00022692"/>
    </source>
</evidence>
<evidence type="ECO:0000256" key="2">
    <source>
        <dbReference type="ARBA" id="ARBA00008684"/>
    </source>
</evidence>
<evidence type="ECO:0000256" key="11">
    <source>
        <dbReference type="ARBA" id="ARBA00022777"/>
    </source>
</evidence>
<evidence type="ECO:0000256" key="5">
    <source>
        <dbReference type="ARBA" id="ARBA00022614"/>
    </source>
</evidence>
<evidence type="ECO:0000256" key="16">
    <source>
        <dbReference type="ARBA" id="ARBA00023180"/>
    </source>
</evidence>
<evidence type="ECO:0000256" key="14">
    <source>
        <dbReference type="ARBA" id="ARBA00023136"/>
    </source>
</evidence>
<dbReference type="GO" id="GO:0005524">
    <property type="term" value="F:ATP binding"/>
    <property type="evidence" value="ECO:0007669"/>
    <property type="project" value="UniProtKB-UniRule"/>
</dbReference>
<keyword evidence="16" id="KW-0325">Glycoprotein</keyword>
<dbReference type="FunFam" id="3.80.10.10:FF:000363">
    <property type="entry name" value="Leucine-rich repeat family protein"/>
    <property type="match status" value="1"/>
</dbReference>
<keyword evidence="6" id="KW-0808">Transferase</keyword>
<dbReference type="InterPro" id="IPR017441">
    <property type="entry name" value="Protein_kinase_ATP_BS"/>
</dbReference>
<reference evidence="21" key="1">
    <citation type="submission" date="2023-02" db="EMBL/GenBank/DDBJ databases">
        <title>Genome of toxic invasive species Heracleum sosnowskyi carries increased number of genes despite the absence of recent whole-genome duplications.</title>
        <authorList>
            <person name="Schelkunov M."/>
            <person name="Shtratnikova V."/>
            <person name="Makarenko M."/>
            <person name="Klepikova A."/>
            <person name="Omelchenko D."/>
            <person name="Novikova G."/>
            <person name="Obukhova E."/>
            <person name="Bogdanov V."/>
            <person name="Penin A."/>
            <person name="Logacheva M."/>
        </authorList>
    </citation>
    <scope>NUCLEOTIDE SEQUENCE</scope>
    <source>
        <strain evidence="21">Hsosn_3</strain>
        <tissue evidence="21">Leaf</tissue>
    </source>
</reference>
<accession>A0AAD8HPM6</accession>
<comment type="subcellular location">
    <subcellularLocation>
        <location evidence="1">Membrane</location>
        <topology evidence="1">Single-pass type I membrane protein</topology>
    </subcellularLocation>
</comment>
<dbReference type="EC" id="2.7.11.1" evidence="3"/>
<dbReference type="Pfam" id="PF13855">
    <property type="entry name" value="LRR_8"/>
    <property type="match status" value="1"/>
</dbReference>
<dbReference type="GO" id="GO:0016020">
    <property type="term" value="C:membrane"/>
    <property type="evidence" value="ECO:0007669"/>
    <property type="project" value="UniProtKB-SubCell"/>
</dbReference>
<dbReference type="Gene3D" id="1.10.510.10">
    <property type="entry name" value="Transferase(Phosphotransferase) domain 1"/>
    <property type="match status" value="1"/>
</dbReference>
<reference evidence="21" key="2">
    <citation type="submission" date="2023-05" db="EMBL/GenBank/DDBJ databases">
        <authorList>
            <person name="Schelkunov M.I."/>
        </authorList>
    </citation>
    <scope>NUCLEOTIDE SEQUENCE</scope>
    <source>
        <strain evidence="21">Hsosn_3</strain>
        <tissue evidence="21">Leaf</tissue>
    </source>
</reference>
<evidence type="ECO:0000256" key="12">
    <source>
        <dbReference type="ARBA" id="ARBA00022840"/>
    </source>
</evidence>
<dbReference type="Pfam" id="PF07714">
    <property type="entry name" value="PK_Tyr_Ser-Thr"/>
    <property type="match status" value="1"/>
</dbReference>
<organism evidence="21 22">
    <name type="scientific">Heracleum sosnowskyi</name>
    <dbReference type="NCBI Taxonomy" id="360622"/>
    <lineage>
        <taxon>Eukaryota</taxon>
        <taxon>Viridiplantae</taxon>
        <taxon>Streptophyta</taxon>
        <taxon>Embryophyta</taxon>
        <taxon>Tracheophyta</taxon>
        <taxon>Spermatophyta</taxon>
        <taxon>Magnoliopsida</taxon>
        <taxon>eudicotyledons</taxon>
        <taxon>Gunneridae</taxon>
        <taxon>Pentapetalae</taxon>
        <taxon>asterids</taxon>
        <taxon>campanulids</taxon>
        <taxon>Apiales</taxon>
        <taxon>Apiaceae</taxon>
        <taxon>Apioideae</taxon>
        <taxon>apioid superclade</taxon>
        <taxon>Tordylieae</taxon>
        <taxon>Tordyliinae</taxon>
        <taxon>Heracleum</taxon>
    </lineage>
</organism>
<evidence type="ECO:0000256" key="9">
    <source>
        <dbReference type="ARBA" id="ARBA00022737"/>
    </source>
</evidence>
<keyword evidence="22" id="KW-1185">Reference proteome</keyword>